<reference evidence="12 13" key="1">
    <citation type="submission" date="2018-09" db="EMBL/GenBank/DDBJ databases">
        <authorList>
            <person name="Grouzdev D.S."/>
            <person name="Krutkina M.S."/>
        </authorList>
    </citation>
    <scope>NUCLEOTIDE SEQUENCE [LARGE SCALE GENOMIC DNA]</scope>
    <source>
        <strain evidence="12 13">RmlP001</strain>
    </source>
</reference>
<dbReference type="AlphaFoldDB" id="A0A4Q2RA76"/>
<reference evidence="12 13" key="2">
    <citation type="submission" date="2019-02" db="EMBL/GenBank/DDBJ databases">
        <title>'Lichenibacterium ramalinii' gen. nov. sp. nov., 'Lichenibacterium minor' gen. nov. sp. nov.</title>
        <authorList>
            <person name="Pankratov T."/>
        </authorList>
    </citation>
    <scope>NUCLEOTIDE SEQUENCE [LARGE SCALE GENOMIC DNA]</scope>
    <source>
        <strain evidence="12 13">RmlP001</strain>
    </source>
</reference>
<keyword evidence="13" id="KW-1185">Reference proteome</keyword>
<dbReference type="Pfam" id="PF00005">
    <property type="entry name" value="ABC_tran"/>
    <property type="match status" value="2"/>
</dbReference>
<dbReference type="PROSITE" id="PS50893">
    <property type="entry name" value="ABC_TRANSPORTER_2"/>
    <property type="match status" value="2"/>
</dbReference>
<comment type="subcellular location">
    <subcellularLocation>
        <location evidence="1">Cell membrane</location>
        <topology evidence="1">Peripheral membrane protein</topology>
    </subcellularLocation>
</comment>
<evidence type="ECO:0000256" key="4">
    <source>
        <dbReference type="ARBA" id="ARBA00022475"/>
    </source>
</evidence>
<keyword evidence="9" id="KW-1278">Translocase</keyword>
<dbReference type="PROSITE" id="PS00211">
    <property type="entry name" value="ABC_TRANSPORTER_1"/>
    <property type="match status" value="1"/>
</dbReference>
<accession>A0A4Q2RA76</accession>
<evidence type="ECO:0000256" key="5">
    <source>
        <dbReference type="ARBA" id="ARBA00022597"/>
    </source>
</evidence>
<evidence type="ECO:0000256" key="8">
    <source>
        <dbReference type="ARBA" id="ARBA00022840"/>
    </source>
</evidence>
<dbReference type="SUPFAM" id="SSF52540">
    <property type="entry name" value="P-loop containing nucleoside triphosphate hydrolases"/>
    <property type="match status" value="2"/>
</dbReference>
<evidence type="ECO:0000256" key="3">
    <source>
        <dbReference type="ARBA" id="ARBA00022448"/>
    </source>
</evidence>
<sequence>MTQPLLELRNIDKTYPGVRALKDVSLAVAPGEVLGLIGENGAGKSTLMKILGGVVAPSAGRIAIGGVDHPSLTVTQSLGAGIAFVHQELNLFDNLDAAANVFIGREPTRGGPLRLIDRPALRARVTPLLERLGCDFTADTPVSALSIAQCQMLEIVKALSLDARLIIMDEPTSSLTLTETNRLLAVVADLRRAGVAIVFISHRLSEIEACADRVVVLRDGAMVGTLNAGEIRHDAMIRLMIGRDLKSLYTPPARPPGEAALDLVGLATTAYPDRPVTMPLRAGEILGLGGLIGAGRTELARVIFGIDPPAAGTLRRGGQDIRLASPRDAIHAGIYLAPEDRKASGLILDDPIAANISLASLPRFARAGLLSAAAERSNAEAQRKSLRIKAPDVATRTGTLSGGNQQKVVLGKWLCMDPKVMIFDEPTRGIDVGSKSEIYALMRALADRGVAILMISSDMEEVIGVSDRVAVMHEGAITGVLERNQLSEAAVMRLAVGSASH</sequence>
<evidence type="ECO:0000256" key="7">
    <source>
        <dbReference type="ARBA" id="ARBA00022741"/>
    </source>
</evidence>
<comment type="caution">
    <text evidence="12">The sequence shown here is derived from an EMBL/GenBank/DDBJ whole genome shotgun (WGS) entry which is preliminary data.</text>
</comment>
<dbReference type="EMBL" id="QYBC01000012">
    <property type="protein sequence ID" value="RYB03944.1"/>
    <property type="molecule type" value="Genomic_DNA"/>
</dbReference>
<name>A0A4Q2RA76_9HYPH</name>
<dbReference type="GO" id="GO:0016887">
    <property type="term" value="F:ATP hydrolysis activity"/>
    <property type="evidence" value="ECO:0007669"/>
    <property type="project" value="InterPro"/>
</dbReference>
<organism evidence="12 13">
    <name type="scientific">Lichenibacterium ramalinae</name>
    <dbReference type="NCBI Taxonomy" id="2316527"/>
    <lineage>
        <taxon>Bacteria</taxon>
        <taxon>Pseudomonadati</taxon>
        <taxon>Pseudomonadota</taxon>
        <taxon>Alphaproteobacteria</taxon>
        <taxon>Hyphomicrobiales</taxon>
        <taxon>Lichenihabitantaceae</taxon>
        <taxon>Lichenibacterium</taxon>
    </lineage>
</organism>
<evidence type="ECO:0000256" key="10">
    <source>
        <dbReference type="ARBA" id="ARBA00023136"/>
    </source>
</evidence>
<dbReference type="RefSeq" id="WP_129220064.1">
    <property type="nucleotide sequence ID" value="NZ_QYBC01000012.1"/>
</dbReference>
<keyword evidence="6" id="KW-0677">Repeat</keyword>
<dbReference type="InterPro" id="IPR003439">
    <property type="entry name" value="ABC_transporter-like_ATP-bd"/>
</dbReference>
<feature type="domain" description="ABC transporter" evidence="11">
    <location>
        <begin position="6"/>
        <end position="244"/>
    </location>
</feature>
<comment type="similarity">
    <text evidence="2">Belongs to the ABC transporter superfamily.</text>
</comment>
<keyword evidence="3" id="KW-0813">Transport</keyword>
<dbReference type="InterPro" id="IPR017871">
    <property type="entry name" value="ABC_transporter-like_CS"/>
</dbReference>
<evidence type="ECO:0000313" key="12">
    <source>
        <dbReference type="EMBL" id="RYB03944.1"/>
    </source>
</evidence>
<dbReference type="CDD" id="cd03216">
    <property type="entry name" value="ABC_Carb_Monos_I"/>
    <property type="match status" value="1"/>
</dbReference>
<dbReference type="InterPro" id="IPR027417">
    <property type="entry name" value="P-loop_NTPase"/>
</dbReference>
<evidence type="ECO:0000256" key="2">
    <source>
        <dbReference type="ARBA" id="ARBA00005417"/>
    </source>
</evidence>
<keyword evidence="5" id="KW-0762">Sugar transport</keyword>
<evidence type="ECO:0000256" key="1">
    <source>
        <dbReference type="ARBA" id="ARBA00004202"/>
    </source>
</evidence>
<dbReference type="GO" id="GO:0005524">
    <property type="term" value="F:ATP binding"/>
    <property type="evidence" value="ECO:0007669"/>
    <property type="project" value="UniProtKB-KW"/>
</dbReference>
<keyword evidence="10" id="KW-0472">Membrane</keyword>
<evidence type="ECO:0000259" key="11">
    <source>
        <dbReference type="PROSITE" id="PS50893"/>
    </source>
</evidence>
<evidence type="ECO:0000256" key="6">
    <source>
        <dbReference type="ARBA" id="ARBA00022737"/>
    </source>
</evidence>
<dbReference type="InterPro" id="IPR003593">
    <property type="entry name" value="AAA+_ATPase"/>
</dbReference>
<protein>
    <submittedName>
        <fullName evidence="12">Sugar ABC transporter ATP-binding protein</fullName>
    </submittedName>
</protein>
<evidence type="ECO:0000313" key="13">
    <source>
        <dbReference type="Proteomes" id="UP000289411"/>
    </source>
</evidence>
<dbReference type="PANTHER" id="PTHR43790">
    <property type="entry name" value="CARBOHYDRATE TRANSPORT ATP-BINDING PROTEIN MG119-RELATED"/>
    <property type="match status" value="1"/>
</dbReference>
<keyword evidence="8 12" id="KW-0067">ATP-binding</keyword>
<proteinExistence type="inferred from homology"/>
<keyword evidence="4" id="KW-1003">Cell membrane</keyword>
<dbReference type="PANTHER" id="PTHR43790:SF3">
    <property type="entry name" value="D-ALLOSE IMPORT ATP-BINDING PROTEIN ALSA-RELATED"/>
    <property type="match status" value="1"/>
</dbReference>
<evidence type="ECO:0000256" key="9">
    <source>
        <dbReference type="ARBA" id="ARBA00022967"/>
    </source>
</evidence>
<gene>
    <name evidence="12" type="ORF">D3272_15240</name>
</gene>
<dbReference type="GO" id="GO:0005886">
    <property type="term" value="C:plasma membrane"/>
    <property type="evidence" value="ECO:0007669"/>
    <property type="project" value="UniProtKB-SubCell"/>
</dbReference>
<dbReference type="FunFam" id="3.40.50.300:FF:000127">
    <property type="entry name" value="Ribose import ATP-binding protein RbsA"/>
    <property type="match status" value="1"/>
</dbReference>
<feature type="domain" description="ABC transporter" evidence="11">
    <location>
        <begin position="258"/>
        <end position="499"/>
    </location>
</feature>
<dbReference type="Proteomes" id="UP000289411">
    <property type="component" value="Unassembled WGS sequence"/>
</dbReference>
<dbReference type="SMART" id="SM00382">
    <property type="entry name" value="AAA"/>
    <property type="match status" value="2"/>
</dbReference>
<dbReference type="InterPro" id="IPR050107">
    <property type="entry name" value="ABC_carbohydrate_import_ATPase"/>
</dbReference>
<dbReference type="OrthoDB" id="9805029at2"/>
<dbReference type="Gene3D" id="3.40.50.300">
    <property type="entry name" value="P-loop containing nucleotide triphosphate hydrolases"/>
    <property type="match status" value="2"/>
</dbReference>
<dbReference type="CDD" id="cd03215">
    <property type="entry name" value="ABC_Carb_Monos_II"/>
    <property type="match status" value="1"/>
</dbReference>
<keyword evidence="7" id="KW-0547">Nucleotide-binding</keyword>